<dbReference type="PROSITE" id="PS50252">
    <property type="entry name" value="TBOX_3"/>
    <property type="match status" value="1"/>
</dbReference>
<feature type="region of interest" description="Disordered" evidence="7">
    <location>
        <begin position="1"/>
        <end position="38"/>
    </location>
</feature>
<dbReference type="GO" id="GO:0001708">
    <property type="term" value="P:cell fate specification"/>
    <property type="evidence" value="ECO:0007669"/>
    <property type="project" value="TreeGrafter"/>
</dbReference>
<dbReference type="PANTHER" id="PTHR11267">
    <property type="entry name" value="T-BOX PROTEIN-RELATED"/>
    <property type="match status" value="1"/>
</dbReference>
<dbReference type="InterPro" id="IPR018186">
    <property type="entry name" value="TF_T-box_CS"/>
</dbReference>
<dbReference type="GO" id="GO:0045893">
    <property type="term" value="P:positive regulation of DNA-templated transcription"/>
    <property type="evidence" value="ECO:0007669"/>
    <property type="project" value="InterPro"/>
</dbReference>
<name>A0A7R8VRB7_TIMDO</name>
<dbReference type="GO" id="GO:0001707">
    <property type="term" value="P:mesoderm formation"/>
    <property type="evidence" value="ECO:0007669"/>
    <property type="project" value="TreeGrafter"/>
</dbReference>
<dbReference type="EMBL" id="OA570343">
    <property type="protein sequence ID" value="CAD7203232.1"/>
    <property type="molecule type" value="Genomic_DNA"/>
</dbReference>
<dbReference type="Gene3D" id="2.60.40.820">
    <property type="entry name" value="Transcription factor, T-box"/>
    <property type="match status" value="2"/>
</dbReference>
<evidence type="ECO:0000256" key="7">
    <source>
        <dbReference type="SAM" id="MobiDB-lite"/>
    </source>
</evidence>
<accession>A0A7R8VRB7</accession>
<dbReference type="GO" id="GO:0005634">
    <property type="term" value="C:nucleus"/>
    <property type="evidence" value="ECO:0007669"/>
    <property type="project" value="UniProtKB-SubCell"/>
</dbReference>
<dbReference type="GO" id="GO:0000785">
    <property type="term" value="C:chromatin"/>
    <property type="evidence" value="ECO:0007669"/>
    <property type="project" value="TreeGrafter"/>
</dbReference>
<dbReference type="SMART" id="SM00425">
    <property type="entry name" value="TBOX"/>
    <property type="match status" value="1"/>
</dbReference>
<feature type="compositionally biased region" description="Polar residues" evidence="7">
    <location>
        <begin position="579"/>
        <end position="600"/>
    </location>
</feature>
<dbReference type="PROSITE" id="PS01283">
    <property type="entry name" value="TBOX_1"/>
    <property type="match status" value="1"/>
</dbReference>
<evidence type="ECO:0000256" key="4">
    <source>
        <dbReference type="ARBA" id="ARBA00023163"/>
    </source>
</evidence>
<feature type="domain" description="T-box" evidence="8">
    <location>
        <begin position="119"/>
        <end position="376"/>
    </location>
</feature>
<dbReference type="InterPro" id="IPR001699">
    <property type="entry name" value="TF_T-box"/>
</dbReference>
<feature type="region of interest" description="Disordered" evidence="7">
    <location>
        <begin position="559"/>
        <end position="641"/>
    </location>
</feature>
<feature type="compositionally biased region" description="Polar residues" evidence="7">
    <location>
        <begin position="442"/>
        <end position="458"/>
    </location>
</feature>
<dbReference type="GO" id="GO:0000978">
    <property type="term" value="F:RNA polymerase II cis-regulatory region sequence-specific DNA binding"/>
    <property type="evidence" value="ECO:0007669"/>
    <property type="project" value="InterPro"/>
</dbReference>
<dbReference type="InterPro" id="IPR008967">
    <property type="entry name" value="p53-like_TF_DNA-bd_sf"/>
</dbReference>
<organism evidence="9">
    <name type="scientific">Timema douglasi</name>
    <name type="common">Walking stick</name>
    <dbReference type="NCBI Taxonomy" id="61478"/>
    <lineage>
        <taxon>Eukaryota</taxon>
        <taxon>Metazoa</taxon>
        <taxon>Ecdysozoa</taxon>
        <taxon>Arthropoda</taxon>
        <taxon>Hexapoda</taxon>
        <taxon>Insecta</taxon>
        <taxon>Pterygota</taxon>
        <taxon>Neoptera</taxon>
        <taxon>Polyneoptera</taxon>
        <taxon>Phasmatodea</taxon>
        <taxon>Timematodea</taxon>
        <taxon>Timematoidea</taxon>
        <taxon>Timematidae</taxon>
        <taxon>Timema</taxon>
    </lineage>
</organism>
<comment type="caution">
    <text evidence="6">Lacks conserved residue(s) required for the propagation of feature annotation.</text>
</comment>
<dbReference type="GO" id="GO:0000981">
    <property type="term" value="F:DNA-binding transcription factor activity, RNA polymerase II-specific"/>
    <property type="evidence" value="ECO:0007669"/>
    <property type="project" value="TreeGrafter"/>
</dbReference>
<proteinExistence type="predicted"/>
<keyword evidence="4" id="KW-0804">Transcription</keyword>
<evidence type="ECO:0000259" key="8">
    <source>
        <dbReference type="PROSITE" id="PS50252"/>
    </source>
</evidence>
<dbReference type="PROSITE" id="PS01264">
    <property type="entry name" value="TBOX_2"/>
    <property type="match status" value="1"/>
</dbReference>
<evidence type="ECO:0000313" key="9">
    <source>
        <dbReference type="EMBL" id="CAD7203232.1"/>
    </source>
</evidence>
<sequence length="641" mass="72162">MWYDVKSNQTDSHVHREWEDRRQKRGERGNGGTERGLCRSPIELEEASRITQVEEVTTKRAEPPSVVFYLAWLSFRAGCRKTAPFTLWNCVLERGAVESELTGVHCKGDPTERDLQVSLDDRELWTKFQCLTNEMIVTKNGRRMFPVVKVSVSGLDPTAMYTVLLEFVQIDPHRILYFFQVAQRIYSMRTPRDGVKRRGKYPFYSGTLTRVGQHRSRRFQLTVVRCPARSSCLRSRPASSLDVVVFSGASDSTEELVKWKYVNGEWVPGGKAEVPPSNPIYIHPESPNFGAHWMKEPVSFAKVKLTNKTNGNGQIMLNSLHKYEPRVHLVKVGTEHRRVLTYPFPETQFIAVTAYQNEEVTSLKIKYNPFAKAFLDAKERPESFYQREYAPSYSQPQQSQYSQYGTWFLPQGVYPSSSHNPNIPSALGPCDRFPSATVLRGQRSSPYQTSLQQRSKAASTPPPNVTYSEPQASSANFSWSVSPQSVSTWAPLSPPPNTLHSLSASPQASSPTSCHPATYNAWHTAPSSNSSDLSQASYHTGPSLQHYPEYVSLLSEQVGSPDYRSHPNDPDTVGHPTHHPSTSDGPDSRPSSPLSHPYSHNQDKMSEQYGDERGKSPHSRRPESQPAAQCWSPLSPRTTNL</sequence>
<feature type="compositionally biased region" description="Basic and acidic residues" evidence="7">
    <location>
        <begin position="12"/>
        <end position="28"/>
    </location>
</feature>
<dbReference type="PANTHER" id="PTHR11267:SF106">
    <property type="entry name" value="T-RELATED PROTEIN"/>
    <property type="match status" value="1"/>
</dbReference>
<dbReference type="Pfam" id="PF00907">
    <property type="entry name" value="T-box"/>
    <property type="match status" value="2"/>
</dbReference>
<dbReference type="AlphaFoldDB" id="A0A7R8VRB7"/>
<protein>
    <recommendedName>
        <fullName evidence="8">T-box domain-containing protein</fullName>
    </recommendedName>
</protein>
<reference evidence="9" key="1">
    <citation type="submission" date="2020-11" db="EMBL/GenBank/DDBJ databases">
        <authorList>
            <person name="Tran Van P."/>
        </authorList>
    </citation>
    <scope>NUCLEOTIDE SEQUENCE</scope>
</reference>
<feature type="compositionally biased region" description="Polar residues" evidence="7">
    <location>
        <begin position="1"/>
        <end position="11"/>
    </location>
</feature>
<evidence type="ECO:0000256" key="6">
    <source>
        <dbReference type="PROSITE-ProRule" id="PRU00201"/>
    </source>
</evidence>
<dbReference type="CDD" id="cd20192">
    <property type="entry name" value="T-box_TBXT_TBX19-like"/>
    <property type="match status" value="1"/>
</dbReference>
<evidence type="ECO:0000256" key="1">
    <source>
        <dbReference type="ARBA" id="ARBA00004123"/>
    </source>
</evidence>
<dbReference type="SUPFAM" id="SSF49417">
    <property type="entry name" value="p53-like transcription factors"/>
    <property type="match status" value="2"/>
</dbReference>
<keyword evidence="3 6" id="KW-0238">DNA-binding</keyword>
<feature type="compositionally biased region" description="Basic and acidic residues" evidence="7">
    <location>
        <begin position="601"/>
        <end position="623"/>
    </location>
</feature>
<gene>
    <name evidence="9" type="ORF">TDIB3V08_LOCUS9405</name>
</gene>
<comment type="subcellular location">
    <subcellularLocation>
        <location evidence="1 6">Nucleus</location>
    </subcellularLocation>
</comment>
<keyword evidence="5 6" id="KW-0539">Nucleus</keyword>
<dbReference type="InterPro" id="IPR036960">
    <property type="entry name" value="T-box_sf"/>
</dbReference>
<evidence type="ECO:0000256" key="2">
    <source>
        <dbReference type="ARBA" id="ARBA00023015"/>
    </source>
</evidence>
<evidence type="ECO:0000256" key="3">
    <source>
        <dbReference type="ARBA" id="ARBA00023125"/>
    </source>
</evidence>
<evidence type="ECO:0000256" key="5">
    <source>
        <dbReference type="ARBA" id="ARBA00023242"/>
    </source>
</evidence>
<dbReference type="InterPro" id="IPR046360">
    <property type="entry name" value="T-box_DNA-bd"/>
</dbReference>
<feature type="region of interest" description="Disordered" evidence="7">
    <location>
        <begin position="442"/>
        <end position="471"/>
    </location>
</feature>
<dbReference type="GO" id="GO:0003007">
    <property type="term" value="P:heart morphogenesis"/>
    <property type="evidence" value="ECO:0007669"/>
    <property type="project" value="TreeGrafter"/>
</dbReference>
<keyword evidence="2" id="KW-0805">Transcription regulation</keyword>